<dbReference type="PANTHER" id="PTHR43394">
    <property type="entry name" value="ATP-DEPENDENT PERMEASE MDL1, MITOCHONDRIAL"/>
    <property type="match status" value="1"/>
</dbReference>
<dbReference type="Proteomes" id="UP000724058">
    <property type="component" value="Unassembled WGS sequence"/>
</dbReference>
<dbReference type="CDD" id="cd03228">
    <property type="entry name" value="ABCC_MRP_Like"/>
    <property type="match status" value="1"/>
</dbReference>
<dbReference type="RefSeq" id="WP_130097008.1">
    <property type="nucleotide sequence ID" value="NZ_JAAILL010000034.1"/>
</dbReference>
<evidence type="ECO:0000256" key="5">
    <source>
        <dbReference type="ARBA" id="ARBA00022989"/>
    </source>
</evidence>
<dbReference type="EMBL" id="WWSC01000026">
    <property type="protein sequence ID" value="MZK42888.1"/>
    <property type="molecule type" value="Genomic_DNA"/>
</dbReference>
<evidence type="ECO:0000313" key="11">
    <source>
        <dbReference type="EMBL" id="NSE59064.1"/>
    </source>
</evidence>
<dbReference type="InterPro" id="IPR017871">
    <property type="entry name" value="ABC_transporter-like_CS"/>
</dbReference>
<feature type="domain" description="ABC transporter" evidence="8">
    <location>
        <begin position="344"/>
        <end position="572"/>
    </location>
</feature>
<reference evidence="11" key="3">
    <citation type="submission" date="2020-02" db="EMBL/GenBank/DDBJ databases">
        <authorList>
            <person name="Littmann E."/>
            <person name="Sorbara M."/>
        </authorList>
    </citation>
    <scope>NUCLEOTIDE SEQUENCE</scope>
    <source>
        <strain evidence="11">MSK.10.16</strain>
    </source>
</reference>
<comment type="subcellular location">
    <subcellularLocation>
        <location evidence="1">Cell membrane</location>
        <topology evidence="1">Multi-pass membrane protein</topology>
    </subcellularLocation>
</comment>
<keyword evidence="3" id="KW-0547">Nucleotide-binding</keyword>
<dbReference type="InterPro" id="IPR027417">
    <property type="entry name" value="P-loop_NTPase"/>
</dbReference>
<dbReference type="InterPro" id="IPR036640">
    <property type="entry name" value="ABC1_TM_sf"/>
</dbReference>
<evidence type="ECO:0000256" key="6">
    <source>
        <dbReference type="ARBA" id="ARBA00023136"/>
    </source>
</evidence>
<sequence length="581" mass="65780">MPENKEKTFESDRILSYFQIEWRGLLAVTISGLIYNLGLIAGPWFEGKMTGCLVDILKGTKQSGVMLYLVTAYVAVIAVVQISRYIKRFYVRRFANNVNRRMKQILYRSLVLKSRASLREEGEGDIMTKAILDVDDCAEGMRKFTTEIFDTGVALAAYAGMLLWYDWRLALLCMIFPPVSYITAEKMKKMIQRTGAAYKKQSGELSSATLDRVENAMTYRVFGCEKERPAAYEKNLTEYEQSAVKANIWNSVMPPVYRIISMSGVLFILYFGQKNVLGNGWKTWNIAAFTTFLACFVKLSVKSSSAAKLFNAVHKAQVSWKRIRPLMHPQNVEKEQKIWEPGELNVRHLSFAYPGGERVLEDISFSAQKGQIIGITGPVACGKSTLGKAFLCEYPYEGKIQFAGRELQDMKEQERTGIAGYLGHDPELFYDSIKNNVLMGDEEDIEKYLKAVCIDEEVTEMSDGMDTLIGNGGIRLSGGQAQRLALARTLCHKKPLLILDDPFSALDKNTEKEVFENVKHMTKENIVLLISHRLYLFPEMDQVIWMEHGNAVAGTHESMMKKVPEYARLYNAQEGDVDHEA</sequence>
<dbReference type="SUPFAM" id="SSF52540">
    <property type="entry name" value="P-loop containing nucleoside triphosphate hydrolases"/>
    <property type="match status" value="1"/>
</dbReference>
<evidence type="ECO:0000313" key="10">
    <source>
        <dbReference type="EMBL" id="MZK42888.1"/>
    </source>
</evidence>
<reference evidence="11" key="2">
    <citation type="journal article" date="2020" name="Cell Host Microbe">
        <title>Functional and Genomic Variation between Human-Derived Isolates of Lachnospiraceae Reveals Inter- and Intra-Species Diversity.</title>
        <authorList>
            <person name="Sorbara M.T."/>
            <person name="Littmann E.R."/>
            <person name="Fontana E."/>
            <person name="Moody T.U."/>
            <person name="Kohout C.E."/>
            <person name="Gjonbalaj M."/>
            <person name="Eaton V."/>
            <person name="Seok R."/>
            <person name="Leiner I.M."/>
            <person name="Pamer E.G."/>
        </authorList>
    </citation>
    <scope>NUCLEOTIDE SEQUENCE</scope>
    <source>
        <strain evidence="11">MSK.10.16</strain>
    </source>
</reference>
<dbReference type="Proteomes" id="UP000472916">
    <property type="component" value="Unassembled WGS sequence"/>
</dbReference>
<dbReference type="InterPro" id="IPR039421">
    <property type="entry name" value="Type_1_exporter"/>
</dbReference>
<dbReference type="PROSITE" id="PS00211">
    <property type="entry name" value="ABC_TRANSPORTER_1"/>
    <property type="match status" value="1"/>
</dbReference>
<dbReference type="InterPro" id="IPR003439">
    <property type="entry name" value="ABC_transporter-like_ATP-bd"/>
</dbReference>
<keyword evidence="6 7" id="KW-0472">Membrane</keyword>
<evidence type="ECO:0000259" key="8">
    <source>
        <dbReference type="PROSITE" id="PS50893"/>
    </source>
</evidence>
<organism evidence="10 12">
    <name type="scientific">Dorea longicatena</name>
    <dbReference type="NCBI Taxonomy" id="88431"/>
    <lineage>
        <taxon>Bacteria</taxon>
        <taxon>Bacillati</taxon>
        <taxon>Bacillota</taxon>
        <taxon>Clostridia</taxon>
        <taxon>Lachnospirales</taxon>
        <taxon>Lachnospiraceae</taxon>
        <taxon>Dorea</taxon>
    </lineage>
</organism>
<keyword evidence="4 10" id="KW-0067">ATP-binding</keyword>
<dbReference type="InterPro" id="IPR003593">
    <property type="entry name" value="AAA+_ATPase"/>
</dbReference>
<dbReference type="GO" id="GO:0015421">
    <property type="term" value="F:ABC-type oligopeptide transporter activity"/>
    <property type="evidence" value="ECO:0007669"/>
    <property type="project" value="TreeGrafter"/>
</dbReference>
<dbReference type="SUPFAM" id="SSF90123">
    <property type="entry name" value="ABC transporter transmembrane region"/>
    <property type="match status" value="1"/>
</dbReference>
<dbReference type="Pfam" id="PF00664">
    <property type="entry name" value="ABC_membrane"/>
    <property type="match status" value="1"/>
</dbReference>
<evidence type="ECO:0000256" key="2">
    <source>
        <dbReference type="ARBA" id="ARBA00022692"/>
    </source>
</evidence>
<evidence type="ECO:0000256" key="4">
    <source>
        <dbReference type="ARBA" id="ARBA00022840"/>
    </source>
</evidence>
<feature type="transmembrane region" description="Helical" evidence="7">
    <location>
        <begin position="144"/>
        <end position="161"/>
    </location>
</feature>
<dbReference type="PANTHER" id="PTHR43394:SF1">
    <property type="entry name" value="ATP-BINDING CASSETTE SUB-FAMILY B MEMBER 10, MITOCHONDRIAL"/>
    <property type="match status" value="1"/>
</dbReference>
<dbReference type="Gene3D" id="3.40.50.300">
    <property type="entry name" value="P-loop containing nucleotide triphosphate hydrolases"/>
    <property type="match status" value="1"/>
</dbReference>
<comment type="caution">
    <text evidence="10">The sequence shown here is derived from an EMBL/GenBank/DDBJ whole genome shotgun (WGS) entry which is preliminary data.</text>
</comment>
<evidence type="ECO:0000256" key="3">
    <source>
        <dbReference type="ARBA" id="ARBA00022741"/>
    </source>
</evidence>
<name>A0A6L8S2X3_9FIRM</name>
<evidence type="ECO:0000256" key="7">
    <source>
        <dbReference type="SAM" id="Phobius"/>
    </source>
</evidence>
<dbReference type="PROSITE" id="PS50929">
    <property type="entry name" value="ABC_TM1F"/>
    <property type="match status" value="1"/>
</dbReference>
<dbReference type="Pfam" id="PF00005">
    <property type="entry name" value="ABC_tran"/>
    <property type="match status" value="1"/>
</dbReference>
<protein>
    <submittedName>
        <fullName evidence="11">ABC transporter ATP-binding protein</fullName>
    </submittedName>
    <submittedName>
        <fullName evidence="10">ATP-binding cassette domain-containing protein</fullName>
    </submittedName>
</protein>
<evidence type="ECO:0000313" key="12">
    <source>
        <dbReference type="Proteomes" id="UP000472916"/>
    </source>
</evidence>
<dbReference type="InterPro" id="IPR011527">
    <property type="entry name" value="ABC1_TM_dom"/>
</dbReference>
<keyword evidence="5 7" id="KW-1133">Transmembrane helix</keyword>
<proteinExistence type="predicted"/>
<dbReference type="AlphaFoldDB" id="A0A6L8S2X3"/>
<accession>A0A6L8S2X3</accession>
<dbReference type="EMBL" id="JAAIOD010000023">
    <property type="protein sequence ID" value="NSE59064.1"/>
    <property type="molecule type" value="Genomic_DNA"/>
</dbReference>
<keyword evidence="2 7" id="KW-0812">Transmembrane</keyword>
<evidence type="ECO:0000259" key="9">
    <source>
        <dbReference type="PROSITE" id="PS50929"/>
    </source>
</evidence>
<dbReference type="PROSITE" id="PS50893">
    <property type="entry name" value="ABC_TRANSPORTER_2"/>
    <property type="match status" value="1"/>
</dbReference>
<dbReference type="GO" id="GO:0005886">
    <property type="term" value="C:plasma membrane"/>
    <property type="evidence" value="ECO:0007669"/>
    <property type="project" value="UniProtKB-SubCell"/>
</dbReference>
<feature type="transmembrane region" description="Helical" evidence="7">
    <location>
        <begin position="20"/>
        <end position="45"/>
    </location>
</feature>
<reference evidence="10 12" key="1">
    <citation type="journal article" date="2019" name="Nat. Med.">
        <title>A library of human gut bacterial isolates paired with longitudinal multiomics data enables mechanistic microbiome research.</title>
        <authorList>
            <person name="Poyet M."/>
            <person name="Groussin M."/>
            <person name="Gibbons S.M."/>
            <person name="Avila-Pacheco J."/>
            <person name="Jiang X."/>
            <person name="Kearney S.M."/>
            <person name="Perrotta A.R."/>
            <person name="Berdy B."/>
            <person name="Zhao S."/>
            <person name="Lieberman T.D."/>
            <person name="Swanson P.K."/>
            <person name="Smith M."/>
            <person name="Roesemann S."/>
            <person name="Alexander J.E."/>
            <person name="Rich S.A."/>
            <person name="Livny J."/>
            <person name="Vlamakis H."/>
            <person name="Clish C."/>
            <person name="Bullock K."/>
            <person name="Deik A."/>
            <person name="Scott J."/>
            <person name="Pierce K.A."/>
            <person name="Xavier R.J."/>
            <person name="Alm E.J."/>
        </authorList>
    </citation>
    <scope>NUCLEOTIDE SEQUENCE [LARGE SCALE GENOMIC DNA]</scope>
    <source>
        <strain evidence="10 12">BIOML-A6</strain>
    </source>
</reference>
<dbReference type="GO" id="GO:0016887">
    <property type="term" value="F:ATP hydrolysis activity"/>
    <property type="evidence" value="ECO:0007669"/>
    <property type="project" value="InterPro"/>
</dbReference>
<feature type="domain" description="ABC transmembrane type-1" evidence="9">
    <location>
        <begin position="26"/>
        <end position="315"/>
    </location>
</feature>
<dbReference type="Gene3D" id="1.20.1560.10">
    <property type="entry name" value="ABC transporter type 1, transmembrane domain"/>
    <property type="match status" value="1"/>
</dbReference>
<evidence type="ECO:0000256" key="1">
    <source>
        <dbReference type="ARBA" id="ARBA00004651"/>
    </source>
</evidence>
<gene>
    <name evidence="11" type="ORF">G4332_13360</name>
    <name evidence="10" type="ORF">GT528_14685</name>
</gene>
<dbReference type="SMART" id="SM00382">
    <property type="entry name" value="AAA"/>
    <property type="match status" value="1"/>
</dbReference>
<dbReference type="CDD" id="cd07346">
    <property type="entry name" value="ABC_6TM_exporters"/>
    <property type="match status" value="1"/>
</dbReference>
<feature type="transmembrane region" description="Helical" evidence="7">
    <location>
        <begin position="65"/>
        <end position="86"/>
    </location>
</feature>
<dbReference type="GO" id="GO:0005524">
    <property type="term" value="F:ATP binding"/>
    <property type="evidence" value="ECO:0007669"/>
    <property type="project" value="UniProtKB-KW"/>
</dbReference>